<evidence type="ECO:0000256" key="5">
    <source>
        <dbReference type="PROSITE-ProRule" id="PRU00473"/>
    </source>
</evidence>
<dbReference type="Gene3D" id="3.30.1330.60">
    <property type="entry name" value="OmpA-like domain"/>
    <property type="match status" value="1"/>
</dbReference>
<feature type="compositionally biased region" description="Basic and acidic residues" evidence="6">
    <location>
        <begin position="327"/>
        <end position="338"/>
    </location>
</feature>
<dbReference type="PRINTS" id="PR01021">
    <property type="entry name" value="OMPADOMAIN"/>
</dbReference>
<keyword evidence="9" id="KW-0449">Lipoprotein</keyword>
<organism evidence="9 10">
    <name type="scientific">Veillonella rodentium</name>
    <dbReference type="NCBI Taxonomy" id="248315"/>
    <lineage>
        <taxon>Bacteria</taxon>
        <taxon>Bacillati</taxon>
        <taxon>Bacillota</taxon>
        <taxon>Negativicutes</taxon>
        <taxon>Veillonellales</taxon>
        <taxon>Veillonellaceae</taxon>
        <taxon>Veillonella</taxon>
    </lineage>
</organism>
<sequence>MNKKLLALMAVTAVGVSVVGATPQTQFDKGEVQVDLGASSVEAKAYGEKDSHKWNFDGGLTYALSDKTALQYGYHGLNTKSLDTDMHEVNLIQSLNKNLALYGGYARIHSHDTDGTNNIAQAGIIGKAALGSKVEVYGKAGIGTKKTTSLEAGLGYKATEDLDINAGYRYINTQADGDHNVSFQGPVVGLSYRFGGSKVATPDPAPAPAYTPAPVVQEAPKHETPKLDYYVQSIYFDSDQSTPRYDQAPNLDAALKAANKYSQDQIKLMGNADTDANPQYNINLSERRVQSVAQFLVNNGVAANRLIGVANGDAKPVATNSTSSGKAENRRVDVYIHR</sequence>
<feature type="domain" description="OmpA-like" evidence="8">
    <location>
        <begin position="223"/>
        <end position="338"/>
    </location>
</feature>
<dbReference type="Pfam" id="PF00691">
    <property type="entry name" value="OmpA"/>
    <property type="match status" value="1"/>
</dbReference>
<keyword evidence="4" id="KW-0998">Cell outer membrane</keyword>
<dbReference type="SUPFAM" id="SSF103088">
    <property type="entry name" value="OmpA-like"/>
    <property type="match status" value="1"/>
</dbReference>
<dbReference type="InterPro" id="IPR027385">
    <property type="entry name" value="Beta-barrel_OMP"/>
</dbReference>
<dbReference type="AlphaFoldDB" id="A0A239YKA8"/>
<keyword evidence="3 5" id="KW-0472">Membrane</keyword>
<dbReference type="InterPro" id="IPR050330">
    <property type="entry name" value="Bact_OuterMem_StrucFunc"/>
</dbReference>
<dbReference type="Gene3D" id="2.40.160.20">
    <property type="match status" value="1"/>
</dbReference>
<evidence type="ECO:0000313" key="9">
    <source>
        <dbReference type="EMBL" id="SNV59549.1"/>
    </source>
</evidence>
<evidence type="ECO:0000256" key="6">
    <source>
        <dbReference type="SAM" id="MobiDB-lite"/>
    </source>
</evidence>
<dbReference type="EMBL" id="LT906470">
    <property type="protein sequence ID" value="SNV59549.1"/>
    <property type="molecule type" value="Genomic_DNA"/>
</dbReference>
<dbReference type="InterPro" id="IPR006665">
    <property type="entry name" value="OmpA-like"/>
</dbReference>
<proteinExistence type="predicted"/>
<dbReference type="GO" id="GO:0009279">
    <property type="term" value="C:cell outer membrane"/>
    <property type="evidence" value="ECO:0007669"/>
    <property type="project" value="UniProtKB-SubCell"/>
</dbReference>
<dbReference type="RefSeq" id="WP_095065418.1">
    <property type="nucleotide sequence ID" value="NZ_LT906470.1"/>
</dbReference>
<evidence type="ECO:0000259" key="8">
    <source>
        <dbReference type="PROSITE" id="PS51123"/>
    </source>
</evidence>
<evidence type="ECO:0000256" key="3">
    <source>
        <dbReference type="ARBA" id="ARBA00023136"/>
    </source>
</evidence>
<keyword evidence="10" id="KW-1185">Reference proteome</keyword>
<dbReference type="Pfam" id="PF13505">
    <property type="entry name" value="OMP_b-brl"/>
    <property type="match status" value="1"/>
</dbReference>
<feature type="signal peptide" evidence="7">
    <location>
        <begin position="1"/>
        <end position="21"/>
    </location>
</feature>
<accession>A0A239YKA8</accession>
<protein>
    <submittedName>
        <fullName evidence="9">Inner membrane lipoprotein YiaD</fullName>
    </submittedName>
</protein>
<name>A0A239YKA8_9FIRM</name>
<reference evidence="9 10" key="1">
    <citation type="submission" date="2017-06" db="EMBL/GenBank/DDBJ databases">
        <authorList>
            <consortium name="Pathogen Informatics"/>
        </authorList>
    </citation>
    <scope>NUCLEOTIDE SEQUENCE [LARGE SCALE GENOMIC DNA]</scope>
    <source>
        <strain evidence="9 10">NCTC12018</strain>
    </source>
</reference>
<feature type="chain" id="PRO_5012828400" evidence="7">
    <location>
        <begin position="22"/>
        <end position="338"/>
    </location>
</feature>
<keyword evidence="2 7" id="KW-0732">Signal</keyword>
<evidence type="ECO:0000313" key="10">
    <source>
        <dbReference type="Proteomes" id="UP000214973"/>
    </source>
</evidence>
<dbReference type="PROSITE" id="PS51123">
    <property type="entry name" value="OMPA_2"/>
    <property type="match status" value="1"/>
</dbReference>
<dbReference type="InterPro" id="IPR036737">
    <property type="entry name" value="OmpA-like_sf"/>
</dbReference>
<evidence type="ECO:0000256" key="7">
    <source>
        <dbReference type="SAM" id="SignalP"/>
    </source>
</evidence>
<dbReference type="PANTHER" id="PTHR30329">
    <property type="entry name" value="STATOR ELEMENT OF FLAGELLAR MOTOR COMPLEX"/>
    <property type="match status" value="1"/>
</dbReference>
<gene>
    <name evidence="9" type="primary">yiaD</name>
    <name evidence="9" type="ORF">SAMEA44547418_00482</name>
</gene>
<dbReference type="Proteomes" id="UP000214973">
    <property type="component" value="Chromosome 1"/>
</dbReference>
<dbReference type="InterPro" id="IPR006664">
    <property type="entry name" value="OMP_bac"/>
</dbReference>
<evidence type="ECO:0000256" key="4">
    <source>
        <dbReference type="ARBA" id="ARBA00023237"/>
    </source>
</evidence>
<comment type="subcellular location">
    <subcellularLocation>
        <location evidence="1">Cell outer membrane</location>
    </subcellularLocation>
</comment>
<feature type="region of interest" description="Disordered" evidence="6">
    <location>
        <begin position="317"/>
        <end position="338"/>
    </location>
</feature>
<dbReference type="SUPFAM" id="SSF56935">
    <property type="entry name" value="Porins"/>
    <property type="match status" value="1"/>
</dbReference>
<dbReference type="KEGG" id="vrm:44547418_00482"/>
<dbReference type="CDD" id="cd07185">
    <property type="entry name" value="OmpA_C-like"/>
    <property type="match status" value="1"/>
</dbReference>
<dbReference type="PANTHER" id="PTHR30329:SF21">
    <property type="entry name" value="LIPOPROTEIN YIAD-RELATED"/>
    <property type="match status" value="1"/>
</dbReference>
<evidence type="ECO:0000256" key="1">
    <source>
        <dbReference type="ARBA" id="ARBA00004442"/>
    </source>
</evidence>
<evidence type="ECO:0000256" key="2">
    <source>
        <dbReference type="ARBA" id="ARBA00022729"/>
    </source>
</evidence>